<comment type="caution">
    <text evidence="3">The sequence shown here is derived from an EMBL/GenBank/DDBJ whole genome shotgun (WGS) entry which is preliminary data.</text>
</comment>
<accession>A0AAN9ICA9</accession>
<dbReference type="PANTHER" id="PTHR12161">
    <property type="entry name" value="IST1 FAMILY MEMBER"/>
    <property type="match status" value="1"/>
</dbReference>
<gene>
    <name evidence="3" type="ORF">RIF29_13946</name>
</gene>
<sequence length="312" mass="35651">MGPLGKSFSSKFKTIKTLAVSRIAILKNQHKARCSYAKSDVAQLLNLGYHDRALLRVEQLIKEQNMLDVFVMIENCCNFLGERSQVLEKNKECPHELKEVISSLIYASSRCGEFPELHKIREIFTSKFGKEFADDAIELHKNNRVNSKMIQKLSPKRPAMEIKMKALKKIAAEIGVTLHFEQDPTLINVNKLNDGQRLNELETEKCSSTDDTKHKENNQDGPENINLERKRYMDAVSAVQEALELASFGIEVSDENSNHTTPLKYILLRPDYLRSDAPRYFKTCAVFIDKLKVYSRLPHNCILCFSIGDLNI</sequence>
<name>A0AAN9ICA9_CROPI</name>
<dbReference type="InterPro" id="IPR005061">
    <property type="entry name" value="Ist1"/>
</dbReference>
<evidence type="ECO:0000313" key="3">
    <source>
        <dbReference type="EMBL" id="KAK7272904.1"/>
    </source>
</evidence>
<evidence type="ECO:0000313" key="4">
    <source>
        <dbReference type="Proteomes" id="UP001372338"/>
    </source>
</evidence>
<protein>
    <submittedName>
        <fullName evidence="3">Uncharacterized protein</fullName>
    </submittedName>
</protein>
<dbReference type="AlphaFoldDB" id="A0AAN9ICA9"/>
<dbReference type="GO" id="GO:0015031">
    <property type="term" value="P:protein transport"/>
    <property type="evidence" value="ECO:0007669"/>
    <property type="project" value="InterPro"/>
</dbReference>
<dbReference type="FunFam" id="1.20.1260.60:FF:000002">
    <property type="entry name" value="Vacuolar protein sorting-associated protein IST1"/>
    <property type="match status" value="1"/>
</dbReference>
<dbReference type="Gene3D" id="1.20.1260.60">
    <property type="entry name" value="Vacuolar protein sorting-associated protein Ist1"/>
    <property type="match status" value="1"/>
</dbReference>
<evidence type="ECO:0000256" key="1">
    <source>
        <dbReference type="ARBA" id="ARBA00005536"/>
    </source>
</evidence>
<keyword evidence="4" id="KW-1185">Reference proteome</keyword>
<comment type="similarity">
    <text evidence="1">Belongs to the IST1 family.</text>
</comment>
<feature type="region of interest" description="Disordered" evidence="2">
    <location>
        <begin position="204"/>
        <end position="223"/>
    </location>
</feature>
<organism evidence="3 4">
    <name type="scientific">Crotalaria pallida</name>
    <name type="common">Smooth rattlebox</name>
    <name type="synonym">Crotalaria striata</name>
    <dbReference type="NCBI Taxonomy" id="3830"/>
    <lineage>
        <taxon>Eukaryota</taxon>
        <taxon>Viridiplantae</taxon>
        <taxon>Streptophyta</taxon>
        <taxon>Embryophyta</taxon>
        <taxon>Tracheophyta</taxon>
        <taxon>Spermatophyta</taxon>
        <taxon>Magnoliopsida</taxon>
        <taxon>eudicotyledons</taxon>
        <taxon>Gunneridae</taxon>
        <taxon>Pentapetalae</taxon>
        <taxon>rosids</taxon>
        <taxon>fabids</taxon>
        <taxon>Fabales</taxon>
        <taxon>Fabaceae</taxon>
        <taxon>Papilionoideae</taxon>
        <taxon>50 kb inversion clade</taxon>
        <taxon>genistoids sensu lato</taxon>
        <taxon>core genistoids</taxon>
        <taxon>Crotalarieae</taxon>
        <taxon>Crotalaria</taxon>
    </lineage>
</organism>
<proteinExistence type="inferred from homology"/>
<dbReference type="Proteomes" id="UP001372338">
    <property type="component" value="Unassembled WGS sequence"/>
</dbReference>
<evidence type="ECO:0000256" key="2">
    <source>
        <dbReference type="SAM" id="MobiDB-lite"/>
    </source>
</evidence>
<dbReference type="InterPro" id="IPR042277">
    <property type="entry name" value="IST1-like"/>
</dbReference>
<dbReference type="Pfam" id="PF03398">
    <property type="entry name" value="Ist1"/>
    <property type="match status" value="1"/>
</dbReference>
<reference evidence="3 4" key="1">
    <citation type="submission" date="2024-01" db="EMBL/GenBank/DDBJ databases">
        <title>The genomes of 5 underutilized Papilionoideae crops provide insights into root nodulation and disease resistanc.</title>
        <authorList>
            <person name="Yuan L."/>
        </authorList>
    </citation>
    <scope>NUCLEOTIDE SEQUENCE [LARGE SCALE GENOMIC DNA]</scope>
    <source>
        <strain evidence="3">ZHUSHIDOU_FW_LH</strain>
        <tissue evidence="3">Leaf</tissue>
    </source>
</reference>
<dbReference type="PANTHER" id="PTHR12161:SF87">
    <property type="entry name" value="VACUOLAR PROTEIN SORTING-ASSOCIATED PROTEIN IST1-RELATED"/>
    <property type="match status" value="1"/>
</dbReference>
<feature type="compositionally biased region" description="Basic and acidic residues" evidence="2">
    <location>
        <begin position="204"/>
        <end position="218"/>
    </location>
</feature>
<dbReference type="EMBL" id="JAYWIO010000003">
    <property type="protein sequence ID" value="KAK7272904.1"/>
    <property type="molecule type" value="Genomic_DNA"/>
</dbReference>